<reference evidence="2 3" key="1">
    <citation type="submission" date="2014-04" db="EMBL/GenBank/DDBJ databases">
        <authorList>
            <consortium name="DOE Joint Genome Institute"/>
            <person name="Kuo A."/>
            <person name="Girlanda M."/>
            <person name="Perotto S."/>
            <person name="Kohler A."/>
            <person name="Nagy L.G."/>
            <person name="Floudas D."/>
            <person name="Copeland A."/>
            <person name="Barry K.W."/>
            <person name="Cichocki N."/>
            <person name="Veneault-Fourrey C."/>
            <person name="LaButti K."/>
            <person name="Lindquist E.A."/>
            <person name="Lipzen A."/>
            <person name="Lundell T."/>
            <person name="Morin E."/>
            <person name="Murat C."/>
            <person name="Sun H."/>
            <person name="Tunlid A."/>
            <person name="Henrissat B."/>
            <person name="Grigoriev I.V."/>
            <person name="Hibbett D.S."/>
            <person name="Martin F."/>
            <person name="Nordberg H.P."/>
            <person name="Cantor M.N."/>
            <person name="Hua S.X."/>
        </authorList>
    </citation>
    <scope>NUCLEOTIDE SEQUENCE [LARGE SCALE GENOMIC DNA]</scope>
    <source>
        <strain evidence="2 3">MUT 4182</strain>
    </source>
</reference>
<dbReference type="InterPro" id="IPR000719">
    <property type="entry name" value="Prot_kinase_dom"/>
</dbReference>
<dbReference type="GO" id="GO:0005524">
    <property type="term" value="F:ATP binding"/>
    <property type="evidence" value="ECO:0007669"/>
    <property type="project" value="InterPro"/>
</dbReference>
<dbReference type="SUPFAM" id="SSF56112">
    <property type="entry name" value="Protein kinase-like (PK-like)"/>
    <property type="match status" value="1"/>
</dbReference>
<reference evidence="3" key="2">
    <citation type="submission" date="2015-01" db="EMBL/GenBank/DDBJ databases">
        <title>Evolutionary Origins and Diversification of the Mycorrhizal Mutualists.</title>
        <authorList>
            <consortium name="DOE Joint Genome Institute"/>
            <consortium name="Mycorrhizal Genomics Consortium"/>
            <person name="Kohler A."/>
            <person name="Kuo A."/>
            <person name="Nagy L.G."/>
            <person name="Floudas D."/>
            <person name="Copeland A."/>
            <person name="Barry K.W."/>
            <person name="Cichocki N."/>
            <person name="Veneault-Fourrey C."/>
            <person name="LaButti K."/>
            <person name="Lindquist E.A."/>
            <person name="Lipzen A."/>
            <person name="Lundell T."/>
            <person name="Morin E."/>
            <person name="Murat C."/>
            <person name="Riley R."/>
            <person name="Ohm R."/>
            <person name="Sun H."/>
            <person name="Tunlid A."/>
            <person name="Henrissat B."/>
            <person name="Grigoriev I.V."/>
            <person name="Hibbett D.S."/>
            <person name="Martin F."/>
        </authorList>
    </citation>
    <scope>NUCLEOTIDE SEQUENCE [LARGE SCALE GENOMIC DNA]</scope>
    <source>
        <strain evidence="3">MUT 4182</strain>
    </source>
</reference>
<evidence type="ECO:0000259" key="1">
    <source>
        <dbReference type="PROSITE" id="PS50011"/>
    </source>
</evidence>
<organism evidence="2 3">
    <name type="scientific">Tulasnella calospora MUT 4182</name>
    <dbReference type="NCBI Taxonomy" id="1051891"/>
    <lineage>
        <taxon>Eukaryota</taxon>
        <taxon>Fungi</taxon>
        <taxon>Dikarya</taxon>
        <taxon>Basidiomycota</taxon>
        <taxon>Agaricomycotina</taxon>
        <taxon>Agaricomycetes</taxon>
        <taxon>Cantharellales</taxon>
        <taxon>Tulasnellaceae</taxon>
        <taxon>Tulasnella</taxon>
    </lineage>
</organism>
<name>A0A0C3LQK0_9AGAM</name>
<accession>A0A0C3LQK0</accession>
<dbReference type="SMART" id="SM00220">
    <property type="entry name" value="S_TKc"/>
    <property type="match status" value="1"/>
</dbReference>
<sequence length="149" mass="16906">MERWVSCEHSNVAKLVGRTVLDSSPAIVSEWYSSGNIADYLKDNPHADRKYLLLDAAKGLQYLHSRVPPICHGDIKGSNVLIKYDGRAAICDFGLAQVLDEEFERLASQTIHRGTIRWTSPERLDDNGPLTPSSDVWSWAWLIWEVRQI</sequence>
<dbReference type="InterPro" id="IPR008271">
    <property type="entry name" value="Ser/Thr_kinase_AS"/>
</dbReference>
<dbReference type="InterPro" id="IPR051681">
    <property type="entry name" value="Ser/Thr_Kinases-Pseudokinases"/>
</dbReference>
<dbReference type="InterPro" id="IPR011009">
    <property type="entry name" value="Kinase-like_dom_sf"/>
</dbReference>
<dbReference type="OrthoDB" id="4062651at2759"/>
<evidence type="ECO:0000313" key="3">
    <source>
        <dbReference type="Proteomes" id="UP000054248"/>
    </source>
</evidence>
<feature type="domain" description="Protein kinase" evidence="1">
    <location>
        <begin position="1"/>
        <end position="149"/>
    </location>
</feature>
<dbReference type="Pfam" id="PF07714">
    <property type="entry name" value="PK_Tyr_Ser-Thr"/>
    <property type="match status" value="1"/>
</dbReference>
<dbReference type="HOGENOM" id="CLU_000288_7_18_1"/>
<keyword evidence="3" id="KW-1185">Reference proteome</keyword>
<dbReference type="AlphaFoldDB" id="A0A0C3LQK0"/>
<dbReference type="STRING" id="1051891.A0A0C3LQK0"/>
<dbReference type="Proteomes" id="UP000054248">
    <property type="component" value="Unassembled WGS sequence"/>
</dbReference>
<gene>
    <name evidence="2" type="ORF">M407DRAFT_77776</name>
</gene>
<dbReference type="PANTHER" id="PTHR44329">
    <property type="entry name" value="SERINE/THREONINE-PROTEIN KINASE TNNI3K-RELATED"/>
    <property type="match status" value="1"/>
</dbReference>
<protein>
    <recommendedName>
        <fullName evidence="1">Protein kinase domain-containing protein</fullName>
    </recommendedName>
</protein>
<proteinExistence type="predicted"/>
<dbReference type="PROSITE" id="PS00108">
    <property type="entry name" value="PROTEIN_KINASE_ST"/>
    <property type="match status" value="1"/>
</dbReference>
<dbReference type="Gene3D" id="1.10.510.10">
    <property type="entry name" value="Transferase(Phosphotransferase) domain 1"/>
    <property type="match status" value="1"/>
</dbReference>
<dbReference type="EMBL" id="KN823078">
    <property type="protein sequence ID" value="KIO23712.1"/>
    <property type="molecule type" value="Genomic_DNA"/>
</dbReference>
<dbReference type="GO" id="GO:0004674">
    <property type="term" value="F:protein serine/threonine kinase activity"/>
    <property type="evidence" value="ECO:0007669"/>
    <property type="project" value="TreeGrafter"/>
</dbReference>
<dbReference type="InterPro" id="IPR001245">
    <property type="entry name" value="Ser-Thr/Tyr_kinase_cat_dom"/>
</dbReference>
<dbReference type="PROSITE" id="PS50011">
    <property type="entry name" value="PROTEIN_KINASE_DOM"/>
    <property type="match status" value="1"/>
</dbReference>
<dbReference type="PANTHER" id="PTHR44329:SF261">
    <property type="entry name" value="ZINC FINGER CONTAINING PROTEIN KINASE-RELATED"/>
    <property type="match status" value="1"/>
</dbReference>
<evidence type="ECO:0000313" key="2">
    <source>
        <dbReference type="EMBL" id="KIO23712.1"/>
    </source>
</evidence>